<evidence type="ECO:0008006" key="2">
    <source>
        <dbReference type="Google" id="ProtNLM"/>
    </source>
</evidence>
<accession>A0A0F9PK54</accession>
<dbReference type="AlphaFoldDB" id="A0A0F9PK54"/>
<name>A0A0F9PK54_9ZZZZ</name>
<sequence>MDNNPYIKFKNVYIIPTFHSRIEFTKLVRTAFFKVFPDVIAVELPSNVKEEILEAIERLPFLSLIGYADTLNPDKLNFIPIDPGDSIIESIRIGLEYNTPIEFIDLSVTEYLPPTVKLPDDYAINQIGLSEFHQKISEFFDKNYSKKKKGIRGKVNLEDFLKNQENHKKEYDVIEKDVLREKFMAAHLLKLMTLYHRVLFVVGMAHWDNIKYYLENPKEIRDVELDLIPHQYVKIYNVKGSDARFLLRELPYHTYKWLKFRKRYSKESLEKLEKPEDLYNILNSYKKIEHISKILLKSKYEYEEEFKEFVDLHKLKDLFQYLRNLSLMEQRLLPNLYQFLIASKNVVDDDYAWKVMDNATKYPYSDDSNKYETLKMGIEGGYDPNGRYIKLRRHHPYTYGKEKEVPLKKRPEEKYPGEWRNEWEEQKDFTVSFPPEDIIEEDYFAYIRKKSIKNLKNQRVRIEEFKSSLLDGIAIKETIRNWAFKKKIFVRHIQQIHGKIDTIVVIFDKDDEEKEKYPYKLTWWAEHDRESDMAFYSTFPGAFLVGPGISHVEVGGLLSIFPAIFLRSIFDPYMNYEYKDTKNKAERLLKAAILYSKERYIAYIAEIPPRKYFYSLAGIKNRELLYIPLDNFSNESLKTIKHIHILAGRDKRKIAHNYIFLNK</sequence>
<dbReference type="EMBL" id="LAZR01002397">
    <property type="protein sequence ID" value="KKN30564.1"/>
    <property type="molecule type" value="Genomic_DNA"/>
</dbReference>
<proteinExistence type="predicted"/>
<gene>
    <name evidence="1" type="ORF">LCGC14_0832840</name>
</gene>
<organism evidence="1">
    <name type="scientific">marine sediment metagenome</name>
    <dbReference type="NCBI Taxonomy" id="412755"/>
    <lineage>
        <taxon>unclassified sequences</taxon>
        <taxon>metagenomes</taxon>
        <taxon>ecological metagenomes</taxon>
    </lineage>
</organism>
<reference evidence="1" key="1">
    <citation type="journal article" date="2015" name="Nature">
        <title>Complex archaea that bridge the gap between prokaryotes and eukaryotes.</title>
        <authorList>
            <person name="Spang A."/>
            <person name="Saw J.H."/>
            <person name="Jorgensen S.L."/>
            <person name="Zaremba-Niedzwiedzka K."/>
            <person name="Martijn J."/>
            <person name="Lind A.E."/>
            <person name="van Eijk R."/>
            <person name="Schleper C."/>
            <person name="Guy L."/>
            <person name="Ettema T.J."/>
        </authorList>
    </citation>
    <scope>NUCLEOTIDE SEQUENCE</scope>
</reference>
<evidence type="ECO:0000313" key="1">
    <source>
        <dbReference type="EMBL" id="KKN30564.1"/>
    </source>
</evidence>
<comment type="caution">
    <text evidence="1">The sequence shown here is derived from an EMBL/GenBank/DDBJ whole genome shotgun (WGS) entry which is preliminary data.</text>
</comment>
<protein>
    <recommendedName>
        <fullName evidence="2">TraB determinant protein</fullName>
    </recommendedName>
</protein>